<dbReference type="Gene3D" id="3.10.290.10">
    <property type="entry name" value="RNA-binding S4 domain"/>
    <property type="match status" value="1"/>
</dbReference>
<dbReference type="InterPro" id="IPR006145">
    <property type="entry name" value="PsdUridine_synth_RsuA/RluA"/>
</dbReference>
<dbReference type="GO" id="GO:0003723">
    <property type="term" value="F:RNA binding"/>
    <property type="evidence" value="ECO:0007669"/>
    <property type="project" value="UniProtKB-KW"/>
</dbReference>
<dbReference type="GO" id="GO:0160138">
    <property type="term" value="F:23S rRNA pseudouridine(2604) synthase activity"/>
    <property type="evidence" value="ECO:0007669"/>
    <property type="project" value="UniProtKB-EC"/>
</dbReference>
<dbReference type="GO" id="GO:0000455">
    <property type="term" value="P:enzyme-directed rRNA pseudouridine synthesis"/>
    <property type="evidence" value="ECO:0007669"/>
    <property type="project" value="UniProtKB-ARBA"/>
</dbReference>
<dbReference type="EMBL" id="LT841305">
    <property type="protein sequence ID" value="SMH65458.1"/>
    <property type="molecule type" value="Genomic_DNA"/>
</dbReference>
<reference evidence="9 12" key="3">
    <citation type="submission" date="2016-07" db="EMBL/GenBank/DDBJ databases">
        <title>Draft genome of a psychrotolerant acidophile Acidithiobacillus ferrivorans strain YL15.</title>
        <authorList>
            <person name="Peng T."/>
            <person name="Ma L."/>
            <person name="Nan M."/>
            <person name="An N."/>
            <person name="Wang M."/>
            <person name="Qiu G."/>
            <person name="Zeng W."/>
        </authorList>
    </citation>
    <scope>NUCLEOTIDE SEQUENCE [LARGE SCALE GENOMIC DNA]</scope>
    <source>
        <strain evidence="9 12">YL15</strain>
    </source>
</reference>
<evidence type="ECO:0000256" key="2">
    <source>
        <dbReference type="ARBA" id="ARBA00023235"/>
    </source>
</evidence>
<dbReference type="InterPro" id="IPR036986">
    <property type="entry name" value="S4_RNA-bd_sf"/>
</dbReference>
<dbReference type="CDD" id="cd02870">
    <property type="entry name" value="PseudoU_synth_RsuA_like"/>
    <property type="match status" value="1"/>
</dbReference>
<comment type="similarity">
    <text evidence="1 6">Belongs to the pseudouridine synthase RsuA family.</text>
</comment>
<keyword evidence="2 6" id="KW-0413">Isomerase</keyword>
<reference evidence="11 13" key="4">
    <citation type="submission" date="2017-03" db="EMBL/GenBank/DDBJ databases">
        <authorList>
            <person name="Regsiter A."/>
            <person name="William W."/>
        </authorList>
    </citation>
    <scope>NUCLEOTIDE SEQUENCE [LARGE SCALE GENOMIC DNA]</scope>
    <source>
        <strain evidence="11">PRJEB5721</strain>
    </source>
</reference>
<dbReference type="Pfam" id="PF00849">
    <property type="entry name" value="PseudoU_synth_2"/>
    <property type="match status" value="1"/>
</dbReference>
<dbReference type="InterPro" id="IPR000748">
    <property type="entry name" value="PsdUridine_synth_RsuA/RluB/E/F"/>
</dbReference>
<dbReference type="Proteomes" id="UP000595420">
    <property type="component" value="Chromosome"/>
</dbReference>
<dbReference type="AlphaFoldDB" id="A0A060UZN9"/>
<dbReference type="SMART" id="SM00363">
    <property type="entry name" value="S4"/>
    <property type="match status" value="1"/>
</dbReference>
<dbReference type="PROSITE" id="PS50889">
    <property type="entry name" value="S4"/>
    <property type="match status" value="1"/>
</dbReference>
<dbReference type="InterPro" id="IPR050343">
    <property type="entry name" value="RsuA_PseudoU_synthase"/>
</dbReference>
<feature type="domain" description="RNA-binding S4" evidence="7">
    <location>
        <begin position="20"/>
        <end position="80"/>
    </location>
</feature>
<reference evidence="8" key="2">
    <citation type="submission" date="2014-07" db="EMBL/GenBank/DDBJ databases">
        <title>Initial genome analysis of the psychrotolerant acidophile Acidithiobacillus ferrivorans CF27: insights into iron and sulfur oxidation pathways and into biofilm formation.</title>
        <authorList>
            <person name="Talla E."/>
            <person name="Hedrich S."/>
            <person name="Mangenot S."/>
            <person name="Ji B."/>
            <person name="Johnson D.B."/>
            <person name="Barbe V."/>
            <person name="Bonnefoy V."/>
        </authorList>
    </citation>
    <scope>NUCLEOTIDE SEQUENCE [LARGE SCALE GENOMIC DNA]</scope>
    <source>
        <strain evidence="8">CF27</strain>
    </source>
</reference>
<dbReference type="InterPro" id="IPR020094">
    <property type="entry name" value="TruA/RsuA/RluB/E/F_N"/>
</dbReference>
<dbReference type="Gene3D" id="3.30.70.1560">
    <property type="entry name" value="Alpha-L RNA-binding motif"/>
    <property type="match status" value="1"/>
</dbReference>
<dbReference type="EC" id="5.4.99.-" evidence="6"/>
<evidence type="ECO:0000313" key="9">
    <source>
        <dbReference type="EMBL" id="OCB02954.1"/>
    </source>
</evidence>
<dbReference type="RefSeq" id="WP_051984941.1">
    <property type="nucleotide sequence ID" value="NZ_CCCS020000057.1"/>
</dbReference>
<dbReference type="EMBL" id="CP059488">
    <property type="protein sequence ID" value="QQD73532.1"/>
    <property type="molecule type" value="Genomic_DNA"/>
</dbReference>
<name>A0A060UZN9_9PROT</name>
<evidence type="ECO:0000256" key="3">
    <source>
        <dbReference type="ARBA" id="ARBA00036390"/>
    </source>
</evidence>
<gene>
    <name evidence="11" type="ORF">AFERRI_20240</name>
    <name evidence="8" type="ORF">AFERRI_600130</name>
    <name evidence="9" type="ORF">BBC27_10485</name>
    <name evidence="10" type="ORF">H2515_04450</name>
</gene>
<sequence length="264" mass="29370">MKQPSNHSPKSGQNQSAPGFGLARILSKAGLCSRTVAAEWIRAGRVEVDGRRVHDPEARFALSGPKICVDGIEVTASTRRVLLLHKPRGVLTTRRDEKGRATVYDLLPETPWLAPVGRLDQASSGLLLFSNDPHWAQQLLDPDQHVAKTYHVQIRPPLSTSAAAQLATGPTLDGKPCLPLQVRELRCGGKTQWLEFILQEGRNRQIRRLLAAGDTEVLRLLRVAVGNLPLGALRPGEWRWLRSDEEDLLRQTPFAHDRPRFPPK</sequence>
<evidence type="ECO:0000313" key="8">
    <source>
        <dbReference type="EMBL" id="CDQ11904.1"/>
    </source>
</evidence>
<comment type="catalytic activity">
    <reaction evidence="4">
        <text>uridine(2604) in 23S rRNA = pseudouridine(2604) in 23S rRNA</text>
        <dbReference type="Rhea" id="RHEA:38875"/>
        <dbReference type="Rhea" id="RHEA-COMP:10093"/>
        <dbReference type="Rhea" id="RHEA-COMP:10094"/>
        <dbReference type="ChEBI" id="CHEBI:65314"/>
        <dbReference type="ChEBI" id="CHEBI:65315"/>
        <dbReference type="EC" id="5.4.99.21"/>
    </reaction>
</comment>
<dbReference type="InterPro" id="IPR002942">
    <property type="entry name" value="S4_RNA-bd"/>
</dbReference>
<evidence type="ECO:0000313" key="10">
    <source>
        <dbReference type="EMBL" id="QQD73532.1"/>
    </source>
</evidence>
<evidence type="ECO:0000313" key="13">
    <source>
        <dbReference type="Proteomes" id="UP000193925"/>
    </source>
</evidence>
<dbReference type="InterPro" id="IPR020103">
    <property type="entry name" value="PsdUridine_synth_cat_dom_sf"/>
</dbReference>
<comment type="catalytic activity">
    <reaction evidence="3">
        <text>uridine(35) in tRNA(Tyr) = pseudouridine(35) in tRNA(Tyr)</text>
        <dbReference type="Rhea" id="RHEA:60556"/>
        <dbReference type="Rhea" id="RHEA-COMP:15607"/>
        <dbReference type="Rhea" id="RHEA-COMP:15608"/>
        <dbReference type="ChEBI" id="CHEBI:65314"/>
        <dbReference type="ChEBI" id="CHEBI:65315"/>
    </reaction>
</comment>
<dbReference type="PROSITE" id="PS01149">
    <property type="entry name" value="PSI_RSU"/>
    <property type="match status" value="1"/>
</dbReference>
<dbReference type="CDD" id="cd00165">
    <property type="entry name" value="S4"/>
    <property type="match status" value="1"/>
</dbReference>
<dbReference type="Proteomes" id="UP000193925">
    <property type="component" value="Chromosome AFERRI"/>
</dbReference>
<evidence type="ECO:0000256" key="6">
    <source>
        <dbReference type="RuleBase" id="RU003887"/>
    </source>
</evidence>
<dbReference type="Gene3D" id="3.30.70.580">
    <property type="entry name" value="Pseudouridine synthase I, catalytic domain, N-terminal subdomain"/>
    <property type="match status" value="1"/>
</dbReference>
<reference evidence="10 14" key="5">
    <citation type="submission" date="2020-07" db="EMBL/GenBank/DDBJ databases">
        <title>Complete genome sequence analysis of Acidithiobacillus ferrivorans XJFY6S-08 reveals extreme environmental adaptation to alpine acid mine drainage.</title>
        <authorList>
            <person name="Yan L."/>
            <person name="Ni Y."/>
        </authorList>
    </citation>
    <scope>NUCLEOTIDE SEQUENCE [LARGE SCALE GENOMIC DNA]</scope>
    <source>
        <strain evidence="10 14">XJFY6S-08</strain>
    </source>
</reference>
<dbReference type="PANTHER" id="PTHR47683">
    <property type="entry name" value="PSEUDOURIDINE SYNTHASE FAMILY PROTEIN-RELATED"/>
    <property type="match status" value="1"/>
</dbReference>
<evidence type="ECO:0000256" key="4">
    <source>
        <dbReference type="ARBA" id="ARBA00036535"/>
    </source>
</evidence>
<dbReference type="SUPFAM" id="SSF55120">
    <property type="entry name" value="Pseudouridine synthase"/>
    <property type="match status" value="1"/>
</dbReference>
<evidence type="ECO:0000256" key="1">
    <source>
        <dbReference type="ARBA" id="ARBA00008348"/>
    </source>
</evidence>
<dbReference type="InterPro" id="IPR042092">
    <property type="entry name" value="PsdUridine_s_RsuA/RluB/E/F_cat"/>
</dbReference>
<proteinExistence type="inferred from homology"/>
<dbReference type="PANTHER" id="PTHR47683:SF2">
    <property type="entry name" value="RNA-BINDING S4 DOMAIN-CONTAINING PROTEIN"/>
    <property type="match status" value="1"/>
</dbReference>
<protein>
    <recommendedName>
        <fullName evidence="6">Pseudouridine synthase</fullName>
        <ecNumber evidence="6">5.4.99.-</ecNumber>
    </recommendedName>
</protein>
<dbReference type="EMBL" id="MASQ01000083">
    <property type="protein sequence ID" value="OCB02954.1"/>
    <property type="molecule type" value="Genomic_DNA"/>
</dbReference>
<dbReference type="Pfam" id="PF01479">
    <property type="entry name" value="S4"/>
    <property type="match status" value="1"/>
</dbReference>
<dbReference type="NCBIfam" id="TIGR00093">
    <property type="entry name" value="pseudouridine synthase"/>
    <property type="match status" value="1"/>
</dbReference>
<reference evidence="8" key="1">
    <citation type="submission" date="2014-03" db="EMBL/GenBank/DDBJ databases">
        <authorList>
            <person name="Genoscope - CEA"/>
        </authorList>
    </citation>
    <scope>NUCLEOTIDE SEQUENCE [LARGE SCALE GENOMIC DNA]</scope>
    <source>
        <strain evidence="8">CF27</strain>
    </source>
</reference>
<dbReference type="EMBL" id="CCCS020000057">
    <property type="protein sequence ID" value="CDQ11904.1"/>
    <property type="molecule type" value="Genomic_DNA"/>
</dbReference>
<dbReference type="InterPro" id="IPR018496">
    <property type="entry name" value="PsdUridine_synth_RsuA/RluB_CS"/>
</dbReference>
<evidence type="ECO:0000313" key="12">
    <source>
        <dbReference type="Proteomes" id="UP000093129"/>
    </source>
</evidence>
<evidence type="ECO:0000256" key="5">
    <source>
        <dbReference type="PROSITE-ProRule" id="PRU00182"/>
    </source>
</evidence>
<evidence type="ECO:0000313" key="14">
    <source>
        <dbReference type="Proteomes" id="UP000595420"/>
    </source>
</evidence>
<accession>A0A060UZN9</accession>
<keyword evidence="13" id="KW-1185">Reference proteome</keyword>
<organism evidence="8">
    <name type="scientific">Acidithiobacillus ferrivorans</name>
    <dbReference type="NCBI Taxonomy" id="160808"/>
    <lineage>
        <taxon>Bacteria</taxon>
        <taxon>Pseudomonadati</taxon>
        <taxon>Pseudomonadota</taxon>
        <taxon>Acidithiobacillia</taxon>
        <taxon>Acidithiobacillales</taxon>
        <taxon>Acidithiobacillaceae</taxon>
        <taxon>Acidithiobacillus</taxon>
    </lineage>
</organism>
<dbReference type="Proteomes" id="UP000093129">
    <property type="component" value="Unassembled WGS sequence"/>
</dbReference>
<evidence type="ECO:0000259" key="7">
    <source>
        <dbReference type="SMART" id="SM00363"/>
    </source>
</evidence>
<keyword evidence="5" id="KW-0694">RNA-binding</keyword>
<evidence type="ECO:0000313" key="11">
    <source>
        <dbReference type="EMBL" id="SMH65458.1"/>
    </source>
</evidence>
<dbReference type="SUPFAM" id="SSF55174">
    <property type="entry name" value="Alpha-L RNA-binding motif"/>
    <property type="match status" value="1"/>
</dbReference>